<evidence type="ECO:0000256" key="3">
    <source>
        <dbReference type="ARBA" id="ARBA00016197"/>
    </source>
</evidence>
<comment type="similarity">
    <text evidence="2">Belongs to the AIM9 family.</text>
</comment>
<dbReference type="SUPFAM" id="SSF56112">
    <property type="entry name" value="Protein kinase-like (PK-like)"/>
    <property type="match status" value="1"/>
</dbReference>
<reference evidence="7" key="1">
    <citation type="journal article" date="2020" name="Stud. Mycol.">
        <title>101 Dothideomycetes genomes: a test case for predicting lifestyles and emergence of pathogens.</title>
        <authorList>
            <person name="Haridas S."/>
            <person name="Albert R."/>
            <person name="Binder M."/>
            <person name="Bloem J."/>
            <person name="Labutti K."/>
            <person name="Salamov A."/>
            <person name="Andreopoulos B."/>
            <person name="Baker S."/>
            <person name="Barry K."/>
            <person name="Bills G."/>
            <person name="Bluhm B."/>
            <person name="Cannon C."/>
            <person name="Castanera R."/>
            <person name="Culley D."/>
            <person name="Daum C."/>
            <person name="Ezra D."/>
            <person name="Gonzalez J."/>
            <person name="Henrissat B."/>
            <person name="Kuo A."/>
            <person name="Liang C."/>
            <person name="Lipzen A."/>
            <person name="Lutzoni F."/>
            <person name="Magnuson J."/>
            <person name="Mondo S."/>
            <person name="Nolan M."/>
            <person name="Ohm R."/>
            <person name="Pangilinan J."/>
            <person name="Park H.-J."/>
            <person name="Ramirez L."/>
            <person name="Alfaro M."/>
            <person name="Sun H."/>
            <person name="Tritt A."/>
            <person name="Yoshinaga Y."/>
            <person name="Zwiers L.-H."/>
            <person name="Turgeon B."/>
            <person name="Goodwin S."/>
            <person name="Spatafora J."/>
            <person name="Crous P."/>
            <person name="Grigoriev I."/>
        </authorList>
    </citation>
    <scope>NUCLEOTIDE SEQUENCE</scope>
    <source>
        <strain evidence="7">SCOH1-5</strain>
    </source>
</reference>
<dbReference type="InterPro" id="IPR011009">
    <property type="entry name" value="Kinase-like_dom_sf"/>
</dbReference>
<dbReference type="AlphaFoldDB" id="A0A6A6EW12"/>
<evidence type="ECO:0000256" key="1">
    <source>
        <dbReference type="ARBA" id="ARBA00004173"/>
    </source>
</evidence>
<dbReference type="OrthoDB" id="2906425at2759"/>
<dbReference type="PANTHER" id="PTHR36091:SF1">
    <property type="entry name" value="ALTERED INHERITANCE OF MITOCHONDRIA PROTEIN 9, MITOCHONDRIAL"/>
    <property type="match status" value="1"/>
</dbReference>
<evidence type="ECO:0000256" key="2">
    <source>
        <dbReference type="ARBA" id="ARBA00005543"/>
    </source>
</evidence>
<protein>
    <recommendedName>
        <fullName evidence="3">Altered inheritance of mitochondria protein 9, mitochondrial</fullName>
    </recommendedName>
    <alternativeName>
        <fullName evidence="6">Found in mitochondrial proteome protein 29</fullName>
    </alternativeName>
</protein>
<organism evidence="7 8">
    <name type="scientific">Cercospora zeae-maydis SCOH1-5</name>
    <dbReference type="NCBI Taxonomy" id="717836"/>
    <lineage>
        <taxon>Eukaryota</taxon>
        <taxon>Fungi</taxon>
        <taxon>Dikarya</taxon>
        <taxon>Ascomycota</taxon>
        <taxon>Pezizomycotina</taxon>
        <taxon>Dothideomycetes</taxon>
        <taxon>Dothideomycetidae</taxon>
        <taxon>Mycosphaerellales</taxon>
        <taxon>Mycosphaerellaceae</taxon>
        <taxon>Cercospora</taxon>
    </lineage>
</organism>
<gene>
    <name evidence="7" type="ORF">CERZMDRAFT_103380</name>
</gene>
<evidence type="ECO:0000313" key="7">
    <source>
        <dbReference type="EMBL" id="KAF2206478.1"/>
    </source>
</evidence>
<name>A0A6A6EW12_9PEZI</name>
<evidence type="ECO:0000256" key="6">
    <source>
        <dbReference type="ARBA" id="ARBA00031849"/>
    </source>
</evidence>
<dbReference type="PANTHER" id="PTHR36091">
    <property type="entry name" value="ALTERED INHERITANCE OF MITOCHONDRIA PROTEIN 9, MITOCHONDRIAL"/>
    <property type="match status" value="1"/>
</dbReference>
<comment type="subcellular location">
    <subcellularLocation>
        <location evidence="1">Mitochondrion</location>
    </subcellularLocation>
</comment>
<sequence length="460" mass="51975">MEGGFSKALLLKKRDGSELIAKLPFKIAGPAHYTTASEVAVLQYVGRHTEMPVPKVLAWNSDSSNAVGSEYIIMEKAPGVQPNKVWSDMPHHDHFVFLRNLTALESQLTTIEFPAYGALYLRDSLQSSDESVPLDASIDHERRFCVGPSCERAWDQAKGCGVNMGPWANLAAFGQALVNREIYRINSKPTDQEPGAFPSSSRAERVAVLRLAEEVIKRITPDSLPGRFCKPTLWHSDLHLGNIYVSGQDHTKIVSIIDWQSLRIWPFLSQVRFPEFLDVPEEYEAGGPVPQRPSNLDEMDEDHRMLAEHKHKQACMAKAYEAASGLKNKQVYHAFKFPPYLKDLFERCGETSEEGVVPVRACLAEIAEVWDQIGAKGECPIHFTAAQLTTHEREFEEYENFHKVQAIARKYLRTDSEGWLPPGADADSRRQENQELMSLMMERSAEYGMTPEQIRSIWPF</sequence>
<keyword evidence="8" id="KW-1185">Reference proteome</keyword>
<dbReference type="InterPro" id="IPR051035">
    <property type="entry name" value="Mito_inheritance_9"/>
</dbReference>
<evidence type="ECO:0000256" key="5">
    <source>
        <dbReference type="ARBA" id="ARBA00023128"/>
    </source>
</evidence>
<dbReference type="Gene3D" id="3.90.1200.10">
    <property type="match status" value="1"/>
</dbReference>
<dbReference type="GO" id="GO:0005739">
    <property type="term" value="C:mitochondrion"/>
    <property type="evidence" value="ECO:0007669"/>
    <property type="project" value="UniProtKB-SubCell"/>
</dbReference>
<proteinExistence type="inferred from homology"/>
<evidence type="ECO:0000313" key="8">
    <source>
        <dbReference type="Proteomes" id="UP000799539"/>
    </source>
</evidence>
<dbReference type="Proteomes" id="UP000799539">
    <property type="component" value="Unassembled WGS sequence"/>
</dbReference>
<keyword evidence="5" id="KW-0496">Mitochondrion</keyword>
<accession>A0A6A6EW12</accession>
<keyword evidence="4" id="KW-0809">Transit peptide</keyword>
<dbReference type="EMBL" id="ML992720">
    <property type="protein sequence ID" value="KAF2206478.1"/>
    <property type="molecule type" value="Genomic_DNA"/>
</dbReference>
<evidence type="ECO:0000256" key="4">
    <source>
        <dbReference type="ARBA" id="ARBA00022946"/>
    </source>
</evidence>